<comment type="pathway">
    <text evidence="1 8">Cofactor biosynthesis; tetrahydrofolate biosynthesis; 5,6,7,8-tetrahydrofolate from 7,8-dihydrofolate: step 1/1.</text>
</comment>
<evidence type="ECO:0000256" key="6">
    <source>
        <dbReference type="ARBA" id="ARBA00023002"/>
    </source>
</evidence>
<dbReference type="Pfam" id="PF00186">
    <property type="entry name" value="DHFR_1"/>
    <property type="match status" value="1"/>
</dbReference>
<evidence type="ECO:0000259" key="10">
    <source>
        <dbReference type="PROSITE" id="PS51330"/>
    </source>
</evidence>
<dbReference type="KEGG" id="tsy:THSYN_03250"/>
<feature type="domain" description="DHFR" evidence="10">
    <location>
        <begin position="1"/>
        <end position="159"/>
    </location>
</feature>
<dbReference type="GO" id="GO:0070401">
    <property type="term" value="F:NADP+ binding"/>
    <property type="evidence" value="ECO:0007669"/>
    <property type="project" value="UniProtKB-ARBA"/>
</dbReference>
<evidence type="ECO:0000256" key="8">
    <source>
        <dbReference type="PIRNR" id="PIRNR000194"/>
    </source>
</evidence>
<reference evidence="11 12" key="1">
    <citation type="submission" date="2017-03" db="EMBL/GenBank/DDBJ databases">
        <title>Complete genome sequence of Candidatus 'Thiodictyon syntrophicum' sp. nov. strain Cad16T, a photolithoautotroph purple sulfur bacterium isolated from an alpine meromictic lake.</title>
        <authorList>
            <person name="Luedin S.M."/>
            <person name="Pothier J.F."/>
            <person name="Danza F."/>
            <person name="Storelli N."/>
            <person name="Wittwer M."/>
            <person name="Tonolla M."/>
        </authorList>
    </citation>
    <scope>NUCLEOTIDE SEQUENCE [LARGE SCALE GENOMIC DNA]</scope>
    <source>
        <strain evidence="11 12">Cad16T</strain>
    </source>
</reference>
<dbReference type="GO" id="GO:0046452">
    <property type="term" value="P:dihydrofolate metabolic process"/>
    <property type="evidence" value="ECO:0007669"/>
    <property type="project" value="TreeGrafter"/>
</dbReference>
<dbReference type="Gene3D" id="3.40.430.10">
    <property type="entry name" value="Dihydrofolate Reductase, subunit A"/>
    <property type="match status" value="1"/>
</dbReference>
<keyword evidence="12" id="KW-1185">Reference proteome</keyword>
<dbReference type="GO" id="GO:0005829">
    <property type="term" value="C:cytosol"/>
    <property type="evidence" value="ECO:0007669"/>
    <property type="project" value="TreeGrafter"/>
</dbReference>
<dbReference type="InterPro" id="IPR001796">
    <property type="entry name" value="DHFR_dom"/>
</dbReference>
<dbReference type="GO" id="GO:0006730">
    <property type="term" value="P:one-carbon metabolic process"/>
    <property type="evidence" value="ECO:0007669"/>
    <property type="project" value="UniProtKB-KW"/>
</dbReference>
<comment type="function">
    <text evidence="7 8">Key enzyme in folate metabolism. Catalyzes an essential reaction for de novo glycine and purine synthesis, and for DNA precursor synthesis.</text>
</comment>
<dbReference type="PIRSF" id="PIRSF000194">
    <property type="entry name" value="DHFR"/>
    <property type="match status" value="1"/>
</dbReference>
<dbReference type="InterPro" id="IPR024072">
    <property type="entry name" value="DHFR-like_dom_sf"/>
</dbReference>
<keyword evidence="5 8" id="KW-0521">NADP</keyword>
<keyword evidence="4 8" id="KW-0554">One-carbon metabolism</keyword>
<evidence type="ECO:0000256" key="9">
    <source>
        <dbReference type="RuleBase" id="RU004474"/>
    </source>
</evidence>
<evidence type="ECO:0000256" key="4">
    <source>
        <dbReference type="ARBA" id="ARBA00022563"/>
    </source>
</evidence>
<dbReference type="InterPro" id="IPR012259">
    <property type="entry name" value="DHFR"/>
</dbReference>
<proteinExistence type="inferred from homology"/>
<dbReference type="UniPathway" id="UPA00077">
    <property type="reaction ID" value="UER00158"/>
</dbReference>
<evidence type="ECO:0000256" key="7">
    <source>
        <dbReference type="ARBA" id="ARBA00025067"/>
    </source>
</evidence>
<evidence type="ECO:0000256" key="5">
    <source>
        <dbReference type="ARBA" id="ARBA00022857"/>
    </source>
</evidence>
<gene>
    <name evidence="11" type="ORF">THSYN_03250</name>
</gene>
<name>A0A2K8UGE5_9GAMM</name>
<evidence type="ECO:0000313" key="12">
    <source>
        <dbReference type="Proteomes" id="UP000232638"/>
    </source>
</evidence>
<accession>A0A2K8UGE5</accession>
<dbReference type="GO" id="GO:0046655">
    <property type="term" value="P:folic acid metabolic process"/>
    <property type="evidence" value="ECO:0007669"/>
    <property type="project" value="TreeGrafter"/>
</dbReference>
<evidence type="ECO:0000256" key="1">
    <source>
        <dbReference type="ARBA" id="ARBA00004903"/>
    </source>
</evidence>
<dbReference type="EC" id="1.5.1.3" evidence="3 8"/>
<dbReference type="PANTHER" id="PTHR48069">
    <property type="entry name" value="DIHYDROFOLATE REDUCTASE"/>
    <property type="match status" value="1"/>
</dbReference>
<dbReference type="PROSITE" id="PS51330">
    <property type="entry name" value="DHFR_2"/>
    <property type="match status" value="1"/>
</dbReference>
<dbReference type="PRINTS" id="PR00070">
    <property type="entry name" value="DHFR"/>
</dbReference>
<comment type="similarity">
    <text evidence="2 8 9">Belongs to the dihydrofolate reductase family.</text>
</comment>
<keyword evidence="6 8" id="KW-0560">Oxidoreductase</keyword>
<evidence type="ECO:0000313" key="11">
    <source>
        <dbReference type="EMBL" id="AUB84625.1"/>
    </source>
</evidence>
<evidence type="ECO:0000256" key="2">
    <source>
        <dbReference type="ARBA" id="ARBA00009539"/>
    </source>
</evidence>
<dbReference type="FunFam" id="3.40.430.10:FF:000001">
    <property type="entry name" value="Dihydrofolate reductase"/>
    <property type="match status" value="1"/>
</dbReference>
<evidence type="ECO:0000256" key="3">
    <source>
        <dbReference type="ARBA" id="ARBA00012856"/>
    </source>
</evidence>
<dbReference type="Proteomes" id="UP000232638">
    <property type="component" value="Chromosome"/>
</dbReference>
<organism evidence="11 12">
    <name type="scientific">Candidatus Thiodictyon syntrophicum</name>
    <dbReference type="NCBI Taxonomy" id="1166950"/>
    <lineage>
        <taxon>Bacteria</taxon>
        <taxon>Pseudomonadati</taxon>
        <taxon>Pseudomonadota</taxon>
        <taxon>Gammaproteobacteria</taxon>
        <taxon>Chromatiales</taxon>
        <taxon>Chromatiaceae</taxon>
        <taxon>Thiodictyon</taxon>
    </lineage>
</organism>
<protein>
    <recommendedName>
        <fullName evidence="3 8">Dihydrofolate reductase</fullName>
        <ecNumber evidence="3 8">1.5.1.3</ecNumber>
    </recommendedName>
</protein>
<dbReference type="InterPro" id="IPR017925">
    <property type="entry name" value="DHFR_CS"/>
</dbReference>
<dbReference type="CDD" id="cd00209">
    <property type="entry name" value="DHFR"/>
    <property type="match status" value="1"/>
</dbReference>
<dbReference type="PANTHER" id="PTHR48069:SF3">
    <property type="entry name" value="DIHYDROFOLATE REDUCTASE"/>
    <property type="match status" value="1"/>
</dbReference>
<comment type="catalytic activity">
    <reaction evidence="8">
        <text>(6S)-5,6,7,8-tetrahydrofolate + NADP(+) = 7,8-dihydrofolate + NADPH + H(+)</text>
        <dbReference type="Rhea" id="RHEA:15009"/>
        <dbReference type="ChEBI" id="CHEBI:15378"/>
        <dbReference type="ChEBI" id="CHEBI:57451"/>
        <dbReference type="ChEBI" id="CHEBI:57453"/>
        <dbReference type="ChEBI" id="CHEBI:57783"/>
        <dbReference type="ChEBI" id="CHEBI:58349"/>
        <dbReference type="EC" id="1.5.1.3"/>
    </reaction>
</comment>
<dbReference type="SUPFAM" id="SSF53597">
    <property type="entry name" value="Dihydrofolate reductase-like"/>
    <property type="match status" value="1"/>
</dbReference>
<dbReference type="PROSITE" id="PS00075">
    <property type="entry name" value="DHFR_1"/>
    <property type="match status" value="1"/>
</dbReference>
<dbReference type="AlphaFoldDB" id="A0A2K8UGE5"/>
<sequence length="191" mass="20533">MLCLVAAVADNGVIGRGNALPWHLPADLAHFRRLTLDKSILMGRRTWESLPGPLPRRRHLVLTRDPAFQAAGATPVGSLAEAIAAAMGEAQLMIVGGASVYAQALPQADRLYLTRVHARPAGDTWFPAWAPAAWEEVARRSHAADERNSIPMTFLELHRIPLVGAAHQDAAIDAKSNDGVTGLIFAAAWRA</sequence>
<dbReference type="EMBL" id="CP020370">
    <property type="protein sequence ID" value="AUB84625.1"/>
    <property type="molecule type" value="Genomic_DNA"/>
</dbReference>
<dbReference type="GO" id="GO:0046654">
    <property type="term" value="P:tetrahydrofolate biosynthetic process"/>
    <property type="evidence" value="ECO:0007669"/>
    <property type="project" value="UniProtKB-UniPathway"/>
</dbReference>
<dbReference type="GO" id="GO:0004146">
    <property type="term" value="F:dihydrofolate reductase activity"/>
    <property type="evidence" value="ECO:0007669"/>
    <property type="project" value="UniProtKB-EC"/>
</dbReference>